<comment type="caution">
    <text evidence="1">The sequence shown here is derived from an EMBL/GenBank/DDBJ whole genome shotgun (WGS) entry which is preliminary data.</text>
</comment>
<name>A0A224V2I0_9LACO</name>
<sequence>MSSQEITDSNQYTPVLNPLYIEQYGYTYLLPMTFVNTLVPTFDTKDTTKLLFIDTYNMTLVGKTGMYYGRLEPISMDDYRPYYWVRPHGFFDDPVTFDDKVREYIKAHKSDFGESIRKDYRIMQQAFIYAKDRPPLLLDDPPEYPRDTSDHWGTLWLDSL</sequence>
<proteinExistence type="predicted"/>
<reference evidence="2" key="3">
    <citation type="submission" date="2019-02" db="EMBL/GenBank/DDBJ databases">
        <authorList>
            <person name="Buron G."/>
            <person name="Chaylann A."/>
            <person name="Dolejs I."/>
            <person name="Forster J."/>
            <person name="Miks M.H."/>
        </authorList>
    </citation>
    <scope>NUCLEOTIDE SEQUENCE</scope>
    <source>
        <strain evidence="2">DSM 10551</strain>
    </source>
</reference>
<dbReference type="OrthoDB" id="9999585at2"/>
<dbReference type="AlphaFoldDB" id="A0A224V2I0"/>
<organism evidence="1 3">
    <name type="scientific">Lentilactobacillus parakefiri</name>
    <dbReference type="NCBI Taxonomy" id="152332"/>
    <lineage>
        <taxon>Bacteria</taxon>
        <taxon>Bacillati</taxon>
        <taxon>Bacillota</taxon>
        <taxon>Bacilli</taxon>
        <taxon>Lactobacillales</taxon>
        <taxon>Lactobacillaceae</taxon>
        <taxon>Lentilactobacillus</taxon>
    </lineage>
</organism>
<evidence type="ECO:0000313" key="1">
    <source>
        <dbReference type="EMBL" id="GAW71048.1"/>
    </source>
</evidence>
<dbReference type="EMBL" id="BDGB01000008">
    <property type="protein sequence ID" value="GAW71048.1"/>
    <property type="molecule type" value="Genomic_DNA"/>
</dbReference>
<keyword evidence="4" id="KW-1185">Reference proteome</keyword>
<evidence type="ECO:0000313" key="3">
    <source>
        <dbReference type="Proteomes" id="UP000214739"/>
    </source>
</evidence>
<reference evidence="2 4" key="2">
    <citation type="journal article" date="2019" name="Appl. Microbiol. Biotechnol.">
        <title>Uncovering carbohydrate metabolism through a genotype-phenotype association study of 56 lactic acid bacteria genomes.</title>
        <authorList>
            <person name="Buron-Moles G."/>
            <person name="Chailyan A."/>
            <person name="Dolejs I."/>
            <person name="Forster J."/>
            <person name="Miks M.H."/>
        </authorList>
    </citation>
    <scope>NUCLEOTIDE SEQUENCE [LARGE SCALE GENOMIC DNA]</scope>
    <source>
        <strain evidence="2 4">DSM 10551</strain>
    </source>
</reference>
<gene>
    <name evidence="2" type="ORF">C5L28_000357</name>
    <name evidence="1" type="ORF">LPKJCM_00119</name>
</gene>
<dbReference type="RefSeq" id="WP_057961559.1">
    <property type="nucleotide sequence ID" value="NZ_BAAAXO010000025.1"/>
</dbReference>
<dbReference type="Proteomes" id="UP000214739">
    <property type="component" value="Unassembled WGS sequence"/>
</dbReference>
<evidence type="ECO:0000313" key="2">
    <source>
        <dbReference type="EMBL" id="TDG93446.1"/>
    </source>
</evidence>
<dbReference type="Proteomes" id="UP000294668">
    <property type="component" value="Unassembled WGS sequence"/>
</dbReference>
<protein>
    <submittedName>
        <fullName evidence="1">Uncharacterized protein</fullName>
    </submittedName>
</protein>
<dbReference type="EMBL" id="PUFL01000032">
    <property type="protein sequence ID" value="TDG93446.1"/>
    <property type="molecule type" value="Genomic_DNA"/>
</dbReference>
<evidence type="ECO:0000313" key="4">
    <source>
        <dbReference type="Proteomes" id="UP000294668"/>
    </source>
</evidence>
<accession>A0A224V2I0</accession>
<reference evidence="1 3" key="1">
    <citation type="journal article" date="2017" name="Biosci Microbiota Food Health">
        <title>Genomic characterization reconfirms the taxonomic status of Lactobacillus parakefiri.</title>
        <authorList>
            <person name="Tanizawa Y."/>
            <person name="Kobayashi H."/>
            <person name="Kaminuma E."/>
            <person name="Sakamoto M."/>
            <person name="Ohkuma M."/>
            <person name="Nakamura Y."/>
            <person name="Arita M."/>
            <person name="Tohno M."/>
        </authorList>
    </citation>
    <scope>NUCLEOTIDE SEQUENCE [LARGE SCALE GENOMIC DNA]</scope>
    <source>
        <strain evidence="1 3">JCM 8573</strain>
    </source>
</reference>